<dbReference type="InterPro" id="IPR025857">
    <property type="entry name" value="MacB_PCD"/>
</dbReference>
<reference evidence="10 11" key="1">
    <citation type="journal article" date="2013" name="Int. J. Syst. Evol. Microbiol.">
        <title>Marinoscillum luteum sp. nov., isolated from marine sediment.</title>
        <authorList>
            <person name="Cha I.T."/>
            <person name="Park S.J."/>
            <person name="Kim S.J."/>
            <person name="Kim J.G."/>
            <person name="Jung M.Y."/>
            <person name="Shin K.S."/>
            <person name="Kwon K.K."/>
            <person name="Yang S.H."/>
            <person name="Seo Y.S."/>
            <person name="Rhee S.K."/>
        </authorList>
    </citation>
    <scope>NUCLEOTIDE SEQUENCE [LARGE SCALE GENOMIC DNA]</scope>
    <source>
        <strain evidence="10 11">KCTC 23939</strain>
    </source>
</reference>
<dbReference type="Pfam" id="PF02687">
    <property type="entry name" value="FtsX"/>
    <property type="match status" value="2"/>
</dbReference>
<feature type="domain" description="MacB-like periplasmic core" evidence="9">
    <location>
        <begin position="88"/>
        <end position="304"/>
    </location>
</feature>
<dbReference type="Pfam" id="PF12704">
    <property type="entry name" value="MacB_PCD"/>
    <property type="match status" value="1"/>
</dbReference>
<evidence type="ECO:0000256" key="4">
    <source>
        <dbReference type="ARBA" id="ARBA00022989"/>
    </source>
</evidence>
<dbReference type="EMBL" id="JBIPKE010000019">
    <property type="protein sequence ID" value="MFH6985047.1"/>
    <property type="molecule type" value="Genomic_DNA"/>
</dbReference>
<dbReference type="Proteomes" id="UP001610063">
    <property type="component" value="Unassembled WGS sequence"/>
</dbReference>
<proteinExistence type="inferred from homology"/>
<dbReference type="InterPro" id="IPR050250">
    <property type="entry name" value="Macrolide_Exporter_MacB"/>
</dbReference>
<evidence type="ECO:0000256" key="6">
    <source>
        <dbReference type="ARBA" id="ARBA00038076"/>
    </source>
</evidence>
<feature type="transmembrane region" description="Helical" evidence="7">
    <location>
        <begin position="87"/>
        <end position="109"/>
    </location>
</feature>
<feature type="transmembrane region" description="Helical" evidence="7">
    <location>
        <begin position="346"/>
        <end position="365"/>
    </location>
</feature>
<feature type="transmembrane region" description="Helical" evidence="7">
    <location>
        <begin position="437"/>
        <end position="465"/>
    </location>
</feature>
<keyword evidence="11" id="KW-1185">Reference proteome</keyword>
<keyword evidence="4 7" id="KW-1133">Transmembrane helix</keyword>
<feature type="domain" description="ABC3 transporter permease C-terminal" evidence="8">
    <location>
        <begin position="729"/>
        <end position="841"/>
    </location>
</feature>
<evidence type="ECO:0000256" key="2">
    <source>
        <dbReference type="ARBA" id="ARBA00022475"/>
    </source>
</evidence>
<evidence type="ECO:0000256" key="1">
    <source>
        <dbReference type="ARBA" id="ARBA00004651"/>
    </source>
</evidence>
<dbReference type="PANTHER" id="PTHR30572">
    <property type="entry name" value="MEMBRANE COMPONENT OF TRANSPORTER-RELATED"/>
    <property type="match status" value="1"/>
</dbReference>
<keyword evidence="3 7" id="KW-0812">Transmembrane</keyword>
<feature type="transmembrane region" description="Helical" evidence="7">
    <location>
        <begin position="811"/>
        <end position="831"/>
    </location>
</feature>
<gene>
    <name evidence="10" type="ORF">ACHKAR_16445</name>
</gene>
<feature type="transmembrane region" description="Helical" evidence="7">
    <location>
        <begin position="399"/>
        <end position="417"/>
    </location>
</feature>
<dbReference type="PANTHER" id="PTHR30572:SF4">
    <property type="entry name" value="ABC TRANSPORTER PERMEASE YTRF"/>
    <property type="match status" value="1"/>
</dbReference>
<organism evidence="10 11">
    <name type="scientific">Marinoscillum luteum</name>
    <dbReference type="NCBI Taxonomy" id="861051"/>
    <lineage>
        <taxon>Bacteria</taxon>
        <taxon>Pseudomonadati</taxon>
        <taxon>Bacteroidota</taxon>
        <taxon>Cytophagia</taxon>
        <taxon>Cytophagales</taxon>
        <taxon>Reichenbachiellaceae</taxon>
        <taxon>Marinoscillum</taxon>
    </lineage>
</organism>
<evidence type="ECO:0000313" key="10">
    <source>
        <dbReference type="EMBL" id="MFH6985047.1"/>
    </source>
</evidence>
<evidence type="ECO:0000259" key="8">
    <source>
        <dbReference type="Pfam" id="PF02687"/>
    </source>
</evidence>
<feature type="transmembrane region" description="Helical" evidence="7">
    <location>
        <begin position="728"/>
        <end position="749"/>
    </location>
</feature>
<comment type="caution">
    <text evidence="10">The sequence shown here is derived from an EMBL/GenBank/DDBJ whole genome shotgun (WGS) entry which is preliminary data.</text>
</comment>
<evidence type="ECO:0000259" key="9">
    <source>
        <dbReference type="Pfam" id="PF12704"/>
    </source>
</evidence>
<dbReference type="InterPro" id="IPR003838">
    <property type="entry name" value="ABC3_permease_C"/>
</dbReference>
<dbReference type="NCBIfam" id="NF038404">
    <property type="entry name" value="perm_prefix_2"/>
    <property type="match status" value="1"/>
</dbReference>
<feature type="transmembrane region" description="Helical" evidence="7">
    <location>
        <begin position="485"/>
        <end position="504"/>
    </location>
</feature>
<evidence type="ECO:0000313" key="11">
    <source>
        <dbReference type="Proteomes" id="UP001610063"/>
    </source>
</evidence>
<dbReference type="InterPro" id="IPR047699">
    <property type="entry name" value="Permease_put_prefix"/>
</dbReference>
<comment type="subcellular location">
    <subcellularLocation>
        <location evidence="1">Cell membrane</location>
        <topology evidence="1">Multi-pass membrane protein</topology>
    </subcellularLocation>
</comment>
<accession>A0ABW7NC19</accession>
<evidence type="ECO:0000256" key="7">
    <source>
        <dbReference type="SAM" id="Phobius"/>
    </source>
</evidence>
<comment type="similarity">
    <text evidence="6">Belongs to the ABC-4 integral membrane protein family.</text>
</comment>
<dbReference type="RefSeq" id="WP_395418504.1">
    <property type="nucleotide sequence ID" value="NZ_JBIPKE010000019.1"/>
</dbReference>
<keyword evidence="2" id="KW-1003">Cell membrane</keyword>
<name>A0ABW7NC19_9BACT</name>
<feature type="transmembrane region" description="Helical" evidence="7">
    <location>
        <begin position="769"/>
        <end position="791"/>
    </location>
</feature>
<feature type="domain" description="ABC3 transporter permease C-terminal" evidence="8">
    <location>
        <begin position="349"/>
        <end position="460"/>
    </location>
</feature>
<protein>
    <submittedName>
        <fullName evidence="10">ABC transporter permease</fullName>
    </submittedName>
</protein>
<evidence type="ECO:0000256" key="3">
    <source>
        <dbReference type="ARBA" id="ARBA00022692"/>
    </source>
</evidence>
<evidence type="ECO:0000256" key="5">
    <source>
        <dbReference type="ARBA" id="ARBA00023136"/>
    </source>
</evidence>
<sequence length="848" mass="95391">MATRLLTWLLRADMVEEVLGDLEEKFYSMASHKSLFRAKLNYWYQVLNYLRPFAIKKSKSTSLIRFTMVRHNFTLTFRNFKKHKSQFLINLIGLSTGLACVIFIALWVADERSVDKFHEHESRLYQVMSNHSDASGIRTWKGVPGLLLDEIESRVPEVSTAVATTDTHEFTLSSGETYFKSNGKFASTEFLNVYTYPLIGGTGISDKSGILITESLAMRIFKSTDAVGKSLEWHFFDQTKDVQVAGVLKDIPRHSSDPFDFVMSWDFFHDDLISYKNWFNYYARIAVVLNPSADPQDVSKKIDAILKEQQEEGKVDLFLTRYSDLYLHGKYENGKQIGGRVENMNLFITIALFILFIASINFINLSTAKATHRIKEIGVKKSLGASRWSLMGQYFTESLMLSLLSVVVALVLVRLLLPQFNFLAQKQLTLGMDWRMIQIAGLLIVIVGVIAGSYPALYLSGLRAIEVLKGKLSRKTGEVWGRKSLVVIQFSLSIILIVSVLVVYKQMEFVKQKNLGYDRENLVYFEREGRLINHSDAFINELRNTEGVEDAALSGFVVGGGNSTGGVSWPGKTPQDQIQFWEINSGPGLVEMLGLDLVSGRAFSSEFGADSTSVIFNETAIAAMGMADPLGKTITHYSGDKKIVGVVKDFNLISLHTRVEPMIFLYNPEKTHYVMARIKPGSEVSTLHKMESLYSSFNPGYVFKPQFVDQDYQAQYASEERVGVLSRYFAGFAVLISCLGLFGLAAFTAERRTKEIGIRKVMGSSVLGIVYLLSLDFTKMVLVAAMIALPVSYFIAADWLQDFAFRVGLEWWFFALAGLSALLVAWFTVALQTIRTARINPVECLRNE</sequence>
<keyword evidence="5 7" id="KW-0472">Membrane</keyword>